<dbReference type="GeneID" id="96268732"/>
<reference evidence="2" key="1">
    <citation type="journal article" date="2013" name="Genome Announc.">
        <title>Draft Genome Sequence of Streptomyces bottropensis ATCC 25435, a Bottromycin-Producing Actinomycete.</title>
        <authorList>
            <person name="Zhang H."/>
            <person name="Zhou W."/>
            <person name="Zhuang Y."/>
            <person name="Liang X."/>
            <person name="Liu T."/>
        </authorList>
    </citation>
    <scope>NUCLEOTIDE SEQUENCE [LARGE SCALE GENOMIC DNA]</scope>
    <source>
        <strain evidence="2">ATCC 25435</strain>
    </source>
</reference>
<dbReference type="AlphaFoldDB" id="M3DI55"/>
<gene>
    <name evidence="1" type="ORF">SBD_2213</name>
</gene>
<accession>M3DI55</accession>
<dbReference type="RefSeq" id="WP_005477324.1">
    <property type="nucleotide sequence ID" value="NZ_KB405063.1"/>
</dbReference>
<protein>
    <submittedName>
        <fullName evidence="1">Uncharacterized protein</fullName>
    </submittedName>
</protein>
<evidence type="ECO:0000313" key="1">
    <source>
        <dbReference type="EMBL" id="EMF56462.1"/>
    </source>
</evidence>
<organism evidence="1 2">
    <name type="scientific">Streptomyces bottropensis ATCC 25435</name>
    <dbReference type="NCBI Taxonomy" id="1054862"/>
    <lineage>
        <taxon>Bacteria</taxon>
        <taxon>Bacillati</taxon>
        <taxon>Actinomycetota</taxon>
        <taxon>Actinomycetes</taxon>
        <taxon>Kitasatosporales</taxon>
        <taxon>Streptomycetaceae</taxon>
        <taxon>Streptomyces</taxon>
    </lineage>
</organism>
<dbReference type="Proteomes" id="UP000030760">
    <property type="component" value="Unassembled WGS sequence"/>
</dbReference>
<sequence>MAEHKAFLDGFDRAEEDDCDPMIQALLDREERRLIASASTVPDGVDEWRALVAAVGFVRRSSVLARGAPLHQIDQRQAWQRFPRGLYDPRTLALAALEAVVNRQEMEAEATTEEVVEFLASLAACAAPERETSEHLAVSRFVLSSRLMAGVVARSTAWPRLPMPSSSIRSDRVTRLCPAR</sequence>
<dbReference type="EMBL" id="KB405063">
    <property type="protein sequence ID" value="EMF56462.1"/>
    <property type="molecule type" value="Genomic_DNA"/>
</dbReference>
<evidence type="ECO:0000313" key="2">
    <source>
        <dbReference type="Proteomes" id="UP000030760"/>
    </source>
</evidence>
<proteinExistence type="predicted"/>
<name>M3DI55_9ACTN</name>